<dbReference type="GeneID" id="37020440"/>
<dbReference type="AlphaFoldDB" id="A0A316VFK8"/>
<feature type="compositionally biased region" description="Polar residues" evidence="1">
    <location>
        <begin position="175"/>
        <end position="187"/>
    </location>
</feature>
<protein>
    <submittedName>
        <fullName evidence="2">Uncharacterized protein</fullName>
    </submittedName>
</protein>
<evidence type="ECO:0000256" key="1">
    <source>
        <dbReference type="SAM" id="MobiDB-lite"/>
    </source>
</evidence>
<organism evidence="2 3">
    <name type="scientific">Meira miltonrushii</name>
    <dbReference type="NCBI Taxonomy" id="1280837"/>
    <lineage>
        <taxon>Eukaryota</taxon>
        <taxon>Fungi</taxon>
        <taxon>Dikarya</taxon>
        <taxon>Basidiomycota</taxon>
        <taxon>Ustilaginomycotina</taxon>
        <taxon>Exobasidiomycetes</taxon>
        <taxon>Exobasidiales</taxon>
        <taxon>Brachybasidiaceae</taxon>
        <taxon>Meira</taxon>
    </lineage>
</organism>
<feature type="compositionally biased region" description="Pro residues" evidence="1">
    <location>
        <begin position="133"/>
        <end position="144"/>
    </location>
</feature>
<sequence>MSKAATMKPSRGLGLGGGWLSMAPQTDNTPYRPQPVAIVDEQRETNQQPPSGPSSDQNSPVIPPHRSKHGGLQPQPSSSSSSHAIKAESVHAKQELVSPQSQSTGPSALPRRLIPRTNARFSVGDSTSQPATPASPAPSSPPLSPGSGDGDQSPAAFDVRDSFAPMQWSKAVGSTVPSSSRRTSQTDGEGKSGNRLQQGQRTGMVAKHKADVIVEDHDDESDGERVEYAGRKWRGKTANAIEQEMEALGDRTVMSYAPDAVYLASRLEGLRRNLEAGGDRFRRWAWEDYDQIEAHGDIDGDHEMEGTDVVIASAAKKLSQEVESQSVNALRHSSAQASYHASPARSALLSSSILSPVQEVPADPMSTSSVQYGQDIAQAGPSHTAAGDVDRAAKEAALDARVEIRTLRRPDLEQVRELHCYHGDGDKVSNSFVFSFPLFPCFLLFLHIIKTTGYWFPYEVSIVLEYPW</sequence>
<dbReference type="Proteomes" id="UP000245771">
    <property type="component" value="Unassembled WGS sequence"/>
</dbReference>
<name>A0A316VFK8_9BASI</name>
<evidence type="ECO:0000313" key="2">
    <source>
        <dbReference type="EMBL" id="PWN35103.1"/>
    </source>
</evidence>
<feature type="compositionally biased region" description="Polar residues" evidence="1">
    <location>
        <begin position="45"/>
        <end position="60"/>
    </location>
</feature>
<gene>
    <name evidence="2" type="ORF">FA14DRAFT_160405</name>
</gene>
<evidence type="ECO:0000313" key="3">
    <source>
        <dbReference type="Proteomes" id="UP000245771"/>
    </source>
</evidence>
<feature type="compositionally biased region" description="Basic and acidic residues" evidence="1">
    <location>
        <begin position="85"/>
        <end position="94"/>
    </location>
</feature>
<accession>A0A316VFK8</accession>
<dbReference type="EMBL" id="KZ819603">
    <property type="protein sequence ID" value="PWN35103.1"/>
    <property type="molecule type" value="Genomic_DNA"/>
</dbReference>
<feature type="compositionally biased region" description="Polar residues" evidence="1">
    <location>
        <begin position="97"/>
        <end position="106"/>
    </location>
</feature>
<feature type="region of interest" description="Disordered" evidence="1">
    <location>
        <begin position="1"/>
        <end position="206"/>
    </location>
</feature>
<proteinExistence type="predicted"/>
<dbReference type="InParanoid" id="A0A316VFK8"/>
<reference evidence="2 3" key="1">
    <citation type="journal article" date="2018" name="Mol. Biol. Evol.">
        <title>Broad Genomic Sampling Reveals a Smut Pathogenic Ancestry of the Fungal Clade Ustilaginomycotina.</title>
        <authorList>
            <person name="Kijpornyongpan T."/>
            <person name="Mondo S.J."/>
            <person name="Barry K."/>
            <person name="Sandor L."/>
            <person name="Lee J."/>
            <person name="Lipzen A."/>
            <person name="Pangilinan J."/>
            <person name="LaButti K."/>
            <person name="Hainaut M."/>
            <person name="Henrissat B."/>
            <person name="Grigoriev I.V."/>
            <person name="Spatafora J.W."/>
            <person name="Aime M.C."/>
        </authorList>
    </citation>
    <scope>NUCLEOTIDE SEQUENCE [LARGE SCALE GENOMIC DNA]</scope>
    <source>
        <strain evidence="2 3">MCA 3882</strain>
    </source>
</reference>
<dbReference type="OrthoDB" id="2555742at2759"/>
<dbReference type="RefSeq" id="XP_025355405.1">
    <property type="nucleotide sequence ID" value="XM_025498659.1"/>
</dbReference>
<keyword evidence="3" id="KW-1185">Reference proteome</keyword>